<evidence type="ECO:0000313" key="7">
    <source>
        <dbReference type="EMBL" id="KAK7503019.1"/>
    </source>
</evidence>
<protein>
    <recommendedName>
        <fullName evidence="9">Major facilitator superfamily (MFS) profile domain-containing protein</fullName>
    </recommendedName>
</protein>
<feature type="transmembrane region" description="Helical" evidence="6">
    <location>
        <begin position="237"/>
        <end position="261"/>
    </location>
</feature>
<dbReference type="Gene3D" id="1.20.1250.20">
    <property type="entry name" value="MFS general substrate transporter like domains"/>
    <property type="match status" value="1"/>
</dbReference>
<feature type="transmembrane region" description="Helical" evidence="6">
    <location>
        <begin position="182"/>
        <end position="199"/>
    </location>
</feature>
<feature type="transmembrane region" description="Helical" evidence="6">
    <location>
        <begin position="151"/>
        <end position="176"/>
    </location>
</feature>
<keyword evidence="3 6" id="KW-1133">Transmembrane helix</keyword>
<feature type="transmembrane region" description="Helical" evidence="6">
    <location>
        <begin position="416"/>
        <end position="436"/>
    </location>
</feature>
<dbReference type="PANTHER" id="PTHR11662">
    <property type="entry name" value="SOLUTE CARRIER FAMILY 17"/>
    <property type="match status" value="1"/>
</dbReference>
<evidence type="ECO:0000256" key="1">
    <source>
        <dbReference type="ARBA" id="ARBA00004141"/>
    </source>
</evidence>
<feature type="transmembrane region" description="Helical" evidence="6">
    <location>
        <begin position="88"/>
        <end position="107"/>
    </location>
</feature>
<dbReference type="Pfam" id="PF07690">
    <property type="entry name" value="MFS_1"/>
    <property type="match status" value="1"/>
</dbReference>
<comment type="caution">
    <text evidence="7">The sequence shown here is derived from an EMBL/GenBank/DDBJ whole genome shotgun (WGS) entry which is preliminary data.</text>
</comment>
<dbReference type="InterPro" id="IPR011701">
    <property type="entry name" value="MFS"/>
</dbReference>
<keyword evidence="2 6" id="KW-0812">Transmembrane</keyword>
<dbReference type="PANTHER" id="PTHR11662:SF456">
    <property type="entry name" value="VESICULAR GLUTAMATE TRANSPORTER, ISOFORM A"/>
    <property type="match status" value="1"/>
</dbReference>
<evidence type="ECO:0000313" key="8">
    <source>
        <dbReference type="Proteomes" id="UP001519460"/>
    </source>
</evidence>
<dbReference type="AlphaFoldDB" id="A0ABD0LVG4"/>
<dbReference type="SUPFAM" id="SSF103473">
    <property type="entry name" value="MFS general substrate transporter"/>
    <property type="match status" value="1"/>
</dbReference>
<evidence type="ECO:0000256" key="3">
    <source>
        <dbReference type="ARBA" id="ARBA00022989"/>
    </source>
</evidence>
<dbReference type="InterPro" id="IPR050382">
    <property type="entry name" value="MFS_Na/Anion_cotransporter"/>
</dbReference>
<evidence type="ECO:0000256" key="4">
    <source>
        <dbReference type="ARBA" id="ARBA00023136"/>
    </source>
</evidence>
<name>A0ABD0LVG4_9CAEN</name>
<comment type="subcellular location">
    <subcellularLocation>
        <location evidence="1">Membrane</location>
        <topology evidence="1">Multi-pass membrane protein</topology>
    </subcellularLocation>
</comment>
<keyword evidence="8" id="KW-1185">Reference proteome</keyword>
<feature type="transmembrane region" description="Helical" evidence="6">
    <location>
        <begin position="379"/>
        <end position="404"/>
    </location>
</feature>
<feature type="compositionally biased region" description="Polar residues" evidence="5">
    <location>
        <begin position="481"/>
        <end position="491"/>
    </location>
</feature>
<proteinExistence type="predicted"/>
<organism evidence="7 8">
    <name type="scientific">Batillaria attramentaria</name>
    <dbReference type="NCBI Taxonomy" id="370345"/>
    <lineage>
        <taxon>Eukaryota</taxon>
        <taxon>Metazoa</taxon>
        <taxon>Spiralia</taxon>
        <taxon>Lophotrochozoa</taxon>
        <taxon>Mollusca</taxon>
        <taxon>Gastropoda</taxon>
        <taxon>Caenogastropoda</taxon>
        <taxon>Sorbeoconcha</taxon>
        <taxon>Cerithioidea</taxon>
        <taxon>Batillariidae</taxon>
        <taxon>Batillaria</taxon>
    </lineage>
</organism>
<evidence type="ECO:0000256" key="5">
    <source>
        <dbReference type="SAM" id="MobiDB-lite"/>
    </source>
</evidence>
<sequence length="491" mass="53478">MGALGLLPVVGGRKCFAMVLTHVTSPNTQPEASNLFSSDCHEMNVSGSPPVQMKGDTMFLLHATYFAGPPFLQLPGAIIAARLSPTRVIGCSVLITSVISLMLPLVLQTNTTVLFLLRFLQGAVEGLQQPASIGLLSVWCTDKDRTRLFGIYFTGAYFAPVLASVVTGFTLCFVTWTCSLYIYGGFGVVWSVVWMCMIYDRPDLHPNLTTEERLLHQQHGTQLSAGRKTLGSIPWKSLFTSGPVWAVFVGNFCRTFIYSMLVVEQPQYYKDAFNLNAADAIVIIITVVTPYRCHPYKSSPRTIVMPTIVTPTDCCLPSTIVTPYRHHVSPGVVQIGLVSTLPHVGLSASCAVGGVVSDRLLAWGVSTTTTRKLLYSTEFAGVVAGLCTIGTIGAIVNSVLASAMTGKSRSLSDWQTLYLISGLVHLSGVLIFNLVAKAERQPWADYKYLHTPETLQGEEEEKVCMSVGMSENEDEMLASSRVETTPLKTRR</sequence>
<evidence type="ECO:0000256" key="6">
    <source>
        <dbReference type="SAM" id="Phobius"/>
    </source>
</evidence>
<dbReference type="InterPro" id="IPR036259">
    <property type="entry name" value="MFS_trans_sf"/>
</dbReference>
<keyword evidence="4 6" id="KW-0472">Membrane</keyword>
<gene>
    <name evidence="7" type="ORF">BaRGS_00005645</name>
</gene>
<reference evidence="7 8" key="1">
    <citation type="journal article" date="2023" name="Sci. Data">
        <title>Genome assembly of the Korean intertidal mud-creeper Batillaria attramentaria.</title>
        <authorList>
            <person name="Patra A.K."/>
            <person name="Ho P.T."/>
            <person name="Jun S."/>
            <person name="Lee S.J."/>
            <person name="Kim Y."/>
            <person name="Won Y.J."/>
        </authorList>
    </citation>
    <scope>NUCLEOTIDE SEQUENCE [LARGE SCALE GENOMIC DNA]</scope>
    <source>
        <strain evidence="7">Wonlab-2016</strain>
    </source>
</reference>
<feature type="region of interest" description="Disordered" evidence="5">
    <location>
        <begin position="471"/>
        <end position="491"/>
    </location>
</feature>
<evidence type="ECO:0000256" key="2">
    <source>
        <dbReference type="ARBA" id="ARBA00022692"/>
    </source>
</evidence>
<evidence type="ECO:0008006" key="9">
    <source>
        <dbReference type="Google" id="ProtNLM"/>
    </source>
</evidence>
<feature type="transmembrane region" description="Helical" evidence="6">
    <location>
        <begin position="59"/>
        <end position="81"/>
    </location>
</feature>
<dbReference type="GO" id="GO:0016020">
    <property type="term" value="C:membrane"/>
    <property type="evidence" value="ECO:0007669"/>
    <property type="project" value="UniProtKB-SubCell"/>
</dbReference>
<accession>A0ABD0LVG4</accession>
<dbReference type="Proteomes" id="UP001519460">
    <property type="component" value="Unassembled WGS sequence"/>
</dbReference>
<dbReference type="EMBL" id="JACVVK020000022">
    <property type="protein sequence ID" value="KAK7503019.1"/>
    <property type="molecule type" value="Genomic_DNA"/>
</dbReference>